<accession>A0A132B3Q2</accession>
<dbReference type="Proteomes" id="UP000070700">
    <property type="component" value="Unassembled WGS sequence"/>
</dbReference>
<dbReference type="PANTHER" id="PTHR46825">
    <property type="entry name" value="D-ALANYL-D-ALANINE-CARBOXYPEPTIDASE/ENDOPEPTIDASE AMPH"/>
    <property type="match status" value="1"/>
</dbReference>
<dbReference type="OrthoDB" id="3557443at2759"/>
<dbReference type="InterPro" id="IPR050491">
    <property type="entry name" value="AmpC-like"/>
</dbReference>
<dbReference type="KEGG" id="psco:LY89DRAFT_726140"/>
<dbReference type="RefSeq" id="XP_018061375.1">
    <property type="nucleotide sequence ID" value="XM_018219030.1"/>
</dbReference>
<name>A0A132B3Q2_MOLSC</name>
<dbReference type="GeneID" id="28828756"/>
<keyword evidence="4" id="KW-1185">Reference proteome</keyword>
<dbReference type="AlphaFoldDB" id="A0A132B3Q2"/>
<dbReference type="Pfam" id="PF00144">
    <property type="entry name" value="Beta-lactamase"/>
    <property type="match status" value="1"/>
</dbReference>
<dbReference type="InterPro" id="IPR012338">
    <property type="entry name" value="Beta-lactam/transpept-like"/>
</dbReference>
<evidence type="ECO:0000313" key="4">
    <source>
        <dbReference type="Proteomes" id="UP000070700"/>
    </source>
</evidence>
<reference evidence="3 4" key="1">
    <citation type="submission" date="2015-10" db="EMBL/GenBank/DDBJ databases">
        <title>Full genome of DAOMC 229536 Phialocephala scopiformis, a fungal endophyte of spruce producing the potent anti-insectan compound rugulosin.</title>
        <authorList>
            <consortium name="DOE Joint Genome Institute"/>
            <person name="Walker A.K."/>
            <person name="Frasz S.L."/>
            <person name="Seifert K.A."/>
            <person name="Miller J.D."/>
            <person name="Mondo S.J."/>
            <person name="Labutti K."/>
            <person name="Lipzen A."/>
            <person name="Dockter R."/>
            <person name="Kennedy M."/>
            <person name="Grigoriev I.V."/>
            <person name="Spatafora J.W."/>
        </authorList>
    </citation>
    <scope>NUCLEOTIDE SEQUENCE [LARGE SCALE GENOMIC DNA]</scope>
    <source>
        <strain evidence="3 4">CBS 120377</strain>
    </source>
</reference>
<dbReference type="SUPFAM" id="SSF56601">
    <property type="entry name" value="beta-lactamase/transpeptidase-like"/>
    <property type="match status" value="1"/>
</dbReference>
<evidence type="ECO:0000259" key="2">
    <source>
        <dbReference type="Pfam" id="PF00144"/>
    </source>
</evidence>
<dbReference type="Gene3D" id="3.40.710.10">
    <property type="entry name" value="DD-peptidase/beta-lactamase superfamily"/>
    <property type="match status" value="1"/>
</dbReference>
<organism evidence="3 4">
    <name type="scientific">Mollisia scopiformis</name>
    <name type="common">Conifer needle endophyte fungus</name>
    <name type="synonym">Phialocephala scopiformis</name>
    <dbReference type="NCBI Taxonomy" id="149040"/>
    <lineage>
        <taxon>Eukaryota</taxon>
        <taxon>Fungi</taxon>
        <taxon>Dikarya</taxon>
        <taxon>Ascomycota</taxon>
        <taxon>Pezizomycotina</taxon>
        <taxon>Leotiomycetes</taxon>
        <taxon>Helotiales</taxon>
        <taxon>Mollisiaceae</taxon>
        <taxon>Mollisia</taxon>
    </lineage>
</organism>
<comment type="similarity">
    <text evidence="1">Belongs to the peptidase S12 family.</text>
</comment>
<dbReference type="PANTHER" id="PTHR46825:SF9">
    <property type="entry name" value="BETA-LACTAMASE-RELATED DOMAIN-CONTAINING PROTEIN"/>
    <property type="match status" value="1"/>
</dbReference>
<dbReference type="InParanoid" id="A0A132B3Q2"/>
<proteinExistence type="inferred from homology"/>
<sequence>MTSSELKNTDFSPVDYAIGSPQFIYFVWCPVNLTDVFATTPLLFSRPTEAQVSGIPGVSVLVINQGEIVHSNNFGFSNLAENILVTSDTIFHIASMTKSFTIACINRLRVEGKLTLDNTIQDILPEAQSRDPVVAQFGTVADLLGHRTGFYKVDSIWLGAEGELMFKQEQATAVFNQLRSVQSVRSKFMYNNIYFAMLGEIIAKLSGMTRSITTKVNSLPDNTSLTYNAFSDATPFNVPLPGSSASGALGASGSLMSTSNDLSKYYKALMKCWTAQTNHKERASHIAENLLFDDVSWLFTPLQIMDLPTAREKSYAGGWARSQLPGTHQSSLVGDTSFVMLLPEAESAVVVLTNSMALNDAADWIGQLLVEKLLDSPIRNDYARLASLSAKRAIKKYEELTNKLEAGKDLSNPPKDLAKYAGSYVGFGGVFLIDIAVVKDSLELRWQGRKSQALPLHHYREDVFSWFLTFDDQIKHGLFPAYRPQYYLMSFKSEDEKGFKILNWVHDGDVVEGENFYRLGDSQSRVSGISL</sequence>
<evidence type="ECO:0000313" key="3">
    <source>
        <dbReference type="EMBL" id="KUJ07020.1"/>
    </source>
</evidence>
<feature type="domain" description="Beta-lactamase-related" evidence="2">
    <location>
        <begin position="53"/>
        <end position="363"/>
    </location>
</feature>
<dbReference type="InterPro" id="IPR001466">
    <property type="entry name" value="Beta-lactam-related"/>
</dbReference>
<evidence type="ECO:0000256" key="1">
    <source>
        <dbReference type="ARBA" id="ARBA00038215"/>
    </source>
</evidence>
<dbReference type="EMBL" id="KQ947442">
    <property type="protein sequence ID" value="KUJ07020.1"/>
    <property type="molecule type" value="Genomic_DNA"/>
</dbReference>
<protein>
    <submittedName>
        <fullName evidence="3">Beta-lactamase/transpeptidase-like protein</fullName>
    </submittedName>
</protein>
<gene>
    <name evidence="3" type="ORF">LY89DRAFT_726140</name>
</gene>